<evidence type="ECO:0000313" key="3">
    <source>
        <dbReference type="EMBL" id="TVY55309.1"/>
    </source>
</evidence>
<reference evidence="3 4" key="1">
    <citation type="submission" date="2018-05" db="EMBL/GenBank/DDBJ databases">
        <title>Whole genome sequencing for identification of molecular markers to develop diagnostic detection tools for the regulated plant pathogen Lachnellula willkommii.</title>
        <authorList>
            <person name="Giroux E."/>
            <person name="Bilodeau G."/>
        </authorList>
    </citation>
    <scope>NUCLEOTIDE SEQUENCE [LARGE SCALE GENOMIC DNA]</scope>
    <source>
        <strain evidence="3 4">CBS 625.97</strain>
    </source>
</reference>
<proteinExistence type="predicted"/>
<dbReference type="PANTHER" id="PTHR12149">
    <property type="entry name" value="FRUCTOSAMINE 3 KINASE-RELATED PROTEIN"/>
    <property type="match status" value="1"/>
</dbReference>
<evidence type="ECO:0000256" key="2">
    <source>
        <dbReference type="ARBA" id="ARBA00048655"/>
    </source>
</evidence>
<dbReference type="GO" id="GO:0102193">
    <property type="term" value="F:protein-ribulosamine 3-kinase activity"/>
    <property type="evidence" value="ECO:0007669"/>
    <property type="project" value="UniProtKB-EC"/>
</dbReference>
<protein>
    <recommendedName>
        <fullName evidence="1">protein-ribulosamine 3-kinase</fullName>
        <ecNumber evidence="1">2.7.1.172</ecNumber>
    </recommendedName>
</protein>
<dbReference type="Gene3D" id="3.90.1200.10">
    <property type="match status" value="1"/>
</dbReference>
<dbReference type="PANTHER" id="PTHR12149:SF8">
    <property type="entry name" value="PROTEIN-RIBULOSAMINE 3-KINASE"/>
    <property type="match status" value="1"/>
</dbReference>
<dbReference type="InterPro" id="IPR016477">
    <property type="entry name" value="Fructo-/Ketosamine-3-kinase"/>
</dbReference>
<comment type="catalytic activity">
    <reaction evidence="2">
        <text>N(6)-D-ribulosyl-L-lysyl-[protein] + ATP = N(6)-(3-O-phospho-D-ribulosyl)-L-lysyl-[protein] + ADP + H(+)</text>
        <dbReference type="Rhea" id="RHEA:48432"/>
        <dbReference type="Rhea" id="RHEA-COMP:12103"/>
        <dbReference type="Rhea" id="RHEA-COMP:12104"/>
        <dbReference type="ChEBI" id="CHEBI:15378"/>
        <dbReference type="ChEBI" id="CHEBI:30616"/>
        <dbReference type="ChEBI" id="CHEBI:90418"/>
        <dbReference type="ChEBI" id="CHEBI:90420"/>
        <dbReference type="ChEBI" id="CHEBI:456216"/>
        <dbReference type="EC" id="2.7.1.172"/>
    </reaction>
    <physiologicalReaction direction="left-to-right" evidence="2">
        <dbReference type="Rhea" id="RHEA:48433"/>
    </physiologicalReaction>
</comment>
<evidence type="ECO:0000256" key="1">
    <source>
        <dbReference type="ARBA" id="ARBA00011961"/>
    </source>
</evidence>
<dbReference type="GO" id="GO:0016301">
    <property type="term" value="F:kinase activity"/>
    <property type="evidence" value="ECO:0007669"/>
    <property type="project" value="UniProtKB-KW"/>
</dbReference>
<dbReference type="SUPFAM" id="SSF56112">
    <property type="entry name" value="Protein kinase-like (PK-like)"/>
    <property type="match status" value="1"/>
</dbReference>
<sequence length="293" mass="33323">MPQSNLFDLDPEEVSGLGSVSPEIEVDEAVVAQLPKDSTVLSATGHGASLWTRTARIDIRLVDGTPKSYFLKIATGSNGYSMMNGEYESSRAINTVVTDFAPKPVGWGTFVSNPDLHFFLQDFHEMDQEVPDMEKFTLKLAEMHLKSAEMHIQMKEQFQSSGKPKFGFHVTTHNGSLPQDNRWTDTWEEFYVQGIKRMLDLEEKAQGRQPDEMKSLLVSLFEKVIPRLLRPMETQGRRIKPCLIHGDMWHGNTSTDIATNEPIVFDACCFFGHNECRRLTIVRSRFIPAHFRL</sequence>
<dbReference type="Proteomes" id="UP000481288">
    <property type="component" value="Unassembled WGS sequence"/>
</dbReference>
<gene>
    <name evidence="3" type="primary">Fn3krp_1</name>
    <name evidence="3" type="ORF">LCER1_G003523</name>
</gene>
<dbReference type="Pfam" id="PF03881">
    <property type="entry name" value="Fructosamin_kin"/>
    <property type="match status" value="1"/>
</dbReference>
<dbReference type="AlphaFoldDB" id="A0A7D8YRQ5"/>
<name>A0A7D8YRQ5_9HELO</name>
<keyword evidence="3" id="KW-0808">Transferase</keyword>
<comment type="caution">
    <text evidence="3">The sequence shown here is derived from an EMBL/GenBank/DDBJ whole genome shotgun (WGS) entry which is preliminary data.</text>
</comment>
<dbReference type="EMBL" id="QGMG01000254">
    <property type="protein sequence ID" value="TVY55309.1"/>
    <property type="molecule type" value="Genomic_DNA"/>
</dbReference>
<keyword evidence="4" id="KW-1185">Reference proteome</keyword>
<evidence type="ECO:0000313" key="4">
    <source>
        <dbReference type="Proteomes" id="UP000481288"/>
    </source>
</evidence>
<dbReference type="InterPro" id="IPR011009">
    <property type="entry name" value="Kinase-like_dom_sf"/>
</dbReference>
<accession>A0A7D8YRQ5</accession>
<dbReference type="OrthoDB" id="5772781at2759"/>
<keyword evidence="3" id="KW-0418">Kinase</keyword>
<dbReference type="EC" id="2.7.1.172" evidence="1"/>
<organism evidence="3 4">
    <name type="scientific">Lachnellula cervina</name>
    <dbReference type="NCBI Taxonomy" id="1316786"/>
    <lineage>
        <taxon>Eukaryota</taxon>
        <taxon>Fungi</taxon>
        <taxon>Dikarya</taxon>
        <taxon>Ascomycota</taxon>
        <taxon>Pezizomycotina</taxon>
        <taxon>Leotiomycetes</taxon>
        <taxon>Helotiales</taxon>
        <taxon>Lachnaceae</taxon>
        <taxon>Lachnellula</taxon>
    </lineage>
</organism>